<dbReference type="Gene3D" id="3.90.79.10">
    <property type="entry name" value="Nucleoside Triphosphate Pyrophosphohydrolase"/>
    <property type="match status" value="1"/>
</dbReference>
<dbReference type="PROSITE" id="PS51462">
    <property type="entry name" value="NUDIX"/>
    <property type="match status" value="1"/>
</dbReference>
<reference evidence="4 5" key="1">
    <citation type="submission" date="2019-01" db="EMBL/GenBank/DDBJ databases">
        <title>Chengkuizengella sp. nov., isolated from deep-sea sediment of East Pacific Ocean.</title>
        <authorList>
            <person name="Yang J."/>
            <person name="Lai Q."/>
            <person name="Shao Z."/>
        </authorList>
    </citation>
    <scope>NUCLEOTIDE SEQUENCE [LARGE SCALE GENOMIC DNA]</scope>
    <source>
        <strain evidence="4 5">YPA3-1-1</strain>
    </source>
</reference>
<keyword evidence="2" id="KW-0378">Hydrolase</keyword>
<proteinExistence type="predicted"/>
<dbReference type="GO" id="GO:0016787">
    <property type="term" value="F:hydrolase activity"/>
    <property type="evidence" value="ECO:0007669"/>
    <property type="project" value="UniProtKB-KW"/>
</dbReference>
<evidence type="ECO:0000256" key="2">
    <source>
        <dbReference type="ARBA" id="ARBA00022801"/>
    </source>
</evidence>
<accession>A0A6N9PZ45</accession>
<evidence type="ECO:0000259" key="3">
    <source>
        <dbReference type="PROSITE" id="PS51462"/>
    </source>
</evidence>
<dbReference type="PANTHER" id="PTHR43046:SF14">
    <property type="entry name" value="MUTT_NUDIX FAMILY PROTEIN"/>
    <property type="match status" value="1"/>
</dbReference>
<keyword evidence="5" id="KW-1185">Reference proteome</keyword>
<dbReference type="RefSeq" id="WP_160644837.1">
    <property type="nucleotide sequence ID" value="NZ_SIJB01000009.1"/>
</dbReference>
<dbReference type="Proteomes" id="UP000448943">
    <property type="component" value="Unassembled WGS sequence"/>
</dbReference>
<feature type="domain" description="Nudix hydrolase" evidence="3">
    <location>
        <begin position="14"/>
        <end position="147"/>
    </location>
</feature>
<evidence type="ECO:0000313" key="4">
    <source>
        <dbReference type="EMBL" id="NBI28146.1"/>
    </source>
</evidence>
<evidence type="ECO:0000256" key="1">
    <source>
        <dbReference type="ARBA" id="ARBA00001946"/>
    </source>
</evidence>
<sequence>MINGDITLDILNGKFSYRVGAIIIDSNEILMAKDEKTSFYYTIGGRVRFGETAEEAILREIFEETQHRLELGELKYVHENFFTSYEGTVNHEISFFYSVKSSAELRLMKHAFFEESYGKVTLHWLPIDELATLDLYPEFFKTESLDSDGKIKRFITKNNHTYSTTDHESK</sequence>
<gene>
    <name evidence="4" type="ORF">ERL59_04135</name>
</gene>
<dbReference type="OrthoDB" id="9804442at2"/>
<name>A0A6N9PZ45_9BACL</name>
<comment type="caution">
    <text evidence="4">The sequence shown here is derived from an EMBL/GenBank/DDBJ whole genome shotgun (WGS) entry which is preliminary data.</text>
</comment>
<dbReference type="SUPFAM" id="SSF55811">
    <property type="entry name" value="Nudix"/>
    <property type="match status" value="1"/>
</dbReference>
<organism evidence="4 5">
    <name type="scientific">Chengkuizengella marina</name>
    <dbReference type="NCBI Taxonomy" id="2507566"/>
    <lineage>
        <taxon>Bacteria</taxon>
        <taxon>Bacillati</taxon>
        <taxon>Bacillota</taxon>
        <taxon>Bacilli</taxon>
        <taxon>Bacillales</taxon>
        <taxon>Paenibacillaceae</taxon>
        <taxon>Chengkuizengella</taxon>
    </lineage>
</organism>
<dbReference type="EMBL" id="SIJB01000009">
    <property type="protein sequence ID" value="NBI28146.1"/>
    <property type="molecule type" value="Genomic_DNA"/>
</dbReference>
<dbReference type="InterPro" id="IPR000086">
    <property type="entry name" value="NUDIX_hydrolase_dom"/>
</dbReference>
<dbReference type="InterPro" id="IPR015797">
    <property type="entry name" value="NUDIX_hydrolase-like_dom_sf"/>
</dbReference>
<protein>
    <submittedName>
        <fullName evidence="4">NUDIX domain-containing protein</fullName>
    </submittedName>
</protein>
<comment type="cofactor">
    <cofactor evidence="1">
        <name>Mg(2+)</name>
        <dbReference type="ChEBI" id="CHEBI:18420"/>
    </cofactor>
</comment>
<dbReference type="CDD" id="cd04688">
    <property type="entry name" value="NUDIX_Hydrolase"/>
    <property type="match status" value="1"/>
</dbReference>
<evidence type="ECO:0000313" key="5">
    <source>
        <dbReference type="Proteomes" id="UP000448943"/>
    </source>
</evidence>
<dbReference type="Pfam" id="PF00293">
    <property type="entry name" value="NUDIX"/>
    <property type="match status" value="1"/>
</dbReference>
<dbReference type="AlphaFoldDB" id="A0A6N9PZ45"/>
<dbReference type="PANTHER" id="PTHR43046">
    <property type="entry name" value="GDP-MANNOSE MANNOSYL HYDROLASE"/>
    <property type="match status" value="1"/>
</dbReference>